<gene>
    <name evidence="4" type="ORF">NC992_04360</name>
</gene>
<feature type="chain" id="PRO_5045846163" evidence="2">
    <location>
        <begin position="28"/>
        <end position="246"/>
    </location>
</feature>
<reference evidence="4 5" key="1">
    <citation type="submission" date="2022-04" db="EMBL/GenBank/DDBJ databases">
        <title>Positive selection, recombination, and allopatry shape intraspecific diversity of widespread and dominant cyanobacteria.</title>
        <authorList>
            <person name="Wei J."/>
            <person name="Shu W."/>
            <person name="Hu C."/>
        </authorList>
    </citation>
    <scope>NUCLEOTIDE SEQUENCE [LARGE SCALE GENOMIC DNA]</scope>
    <source>
        <strain evidence="4 5">DQ-A4</strain>
    </source>
</reference>
<keyword evidence="2" id="KW-0732">Signal</keyword>
<evidence type="ECO:0000259" key="3">
    <source>
        <dbReference type="Pfam" id="PF08239"/>
    </source>
</evidence>
<accession>A0ABV0K0V8</accession>
<dbReference type="Gene3D" id="2.30.30.40">
    <property type="entry name" value="SH3 Domains"/>
    <property type="match status" value="1"/>
</dbReference>
<keyword evidence="5" id="KW-1185">Reference proteome</keyword>
<dbReference type="InterPro" id="IPR003646">
    <property type="entry name" value="SH3-like_bac-type"/>
</dbReference>
<feature type="region of interest" description="Disordered" evidence="1">
    <location>
        <begin position="72"/>
        <end position="91"/>
    </location>
</feature>
<organism evidence="4 5">
    <name type="scientific">Leptolyngbya subtilissima DQ-A4</name>
    <dbReference type="NCBI Taxonomy" id="2933933"/>
    <lineage>
        <taxon>Bacteria</taxon>
        <taxon>Bacillati</taxon>
        <taxon>Cyanobacteriota</taxon>
        <taxon>Cyanophyceae</taxon>
        <taxon>Leptolyngbyales</taxon>
        <taxon>Leptolyngbyaceae</taxon>
        <taxon>Leptolyngbya group</taxon>
        <taxon>Leptolyngbya</taxon>
    </lineage>
</organism>
<dbReference type="Pfam" id="PF08239">
    <property type="entry name" value="SH3_3"/>
    <property type="match status" value="1"/>
</dbReference>
<evidence type="ECO:0000313" key="5">
    <source>
        <dbReference type="Proteomes" id="UP001482513"/>
    </source>
</evidence>
<evidence type="ECO:0000313" key="4">
    <source>
        <dbReference type="EMBL" id="MEP0946100.1"/>
    </source>
</evidence>
<evidence type="ECO:0000256" key="2">
    <source>
        <dbReference type="SAM" id="SignalP"/>
    </source>
</evidence>
<comment type="caution">
    <text evidence="4">The sequence shown here is derived from an EMBL/GenBank/DDBJ whole genome shotgun (WGS) entry which is preliminary data.</text>
</comment>
<feature type="domain" description="SH3b" evidence="3">
    <location>
        <begin position="76"/>
        <end position="133"/>
    </location>
</feature>
<dbReference type="EMBL" id="JAMPKX010000001">
    <property type="protein sequence ID" value="MEP0946100.1"/>
    <property type="molecule type" value="Genomic_DNA"/>
</dbReference>
<evidence type="ECO:0000256" key="1">
    <source>
        <dbReference type="SAM" id="MobiDB-lite"/>
    </source>
</evidence>
<protein>
    <submittedName>
        <fullName evidence="4">SH3 domain-containing protein</fullName>
    </submittedName>
</protein>
<feature type="compositionally biased region" description="Polar residues" evidence="1">
    <location>
        <begin position="72"/>
        <end position="90"/>
    </location>
</feature>
<dbReference type="RefSeq" id="WP_190694368.1">
    <property type="nucleotide sequence ID" value="NZ_JAMPKX010000001.1"/>
</dbReference>
<feature type="signal peptide" evidence="2">
    <location>
        <begin position="1"/>
        <end position="27"/>
    </location>
</feature>
<dbReference type="Proteomes" id="UP001482513">
    <property type="component" value="Unassembled WGS sequence"/>
</dbReference>
<proteinExistence type="predicted"/>
<sequence>MGLGSGNAKLGLGLLLLALLGSCNRGAEVSDAASVAAESTPTAATDAAALAEDGGYRSTPIDPIRTAQLVTQGEGSQVNLRSQPTTQSDSRGYGLGGDVVTLLRLAEGEGGLSWYYVKFAQSEAEGWVRGDFIDTSAQVAAPSPTVEEITTGPCGDNRPEAFFETKSFNIHLCQTPQGLSYIGTNKTNNKTLTTTDVRDSQGTYIAIDGNQQYHVSDQALAVYQVNGGSYDQLEGEDVIRHERFLY</sequence>
<name>A0ABV0K0V8_9CYAN</name>